<evidence type="ECO:0000256" key="3">
    <source>
        <dbReference type="SAM" id="MobiDB-lite"/>
    </source>
</evidence>
<dbReference type="Gene3D" id="3.40.50.720">
    <property type="entry name" value="NAD(P)-binding Rossmann-like Domain"/>
    <property type="match status" value="1"/>
</dbReference>
<dbReference type="PRINTS" id="PR00081">
    <property type="entry name" value="GDHRDH"/>
</dbReference>
<dbReference type="Pfam" id="PF00106">
    <property type="entry name" value="adh_short"/>
    <property type="match status" value="2"/>
</dbReference>
<evidence type="ECO:0000256" key="2">
    <source>
        <dbReference type="RuleBase" id="RU000363"/>
    </source>
</evidence>
<sequence length="297" mass="31428">MAGRLEGRTAIVTGASRGLGRAMAIALATEGAEVAVVARTEKVWDERLPGTIGDTVAEIEAAGGKAIAVRADLLDPNDIPRIIDTVRQLSGPATLLVNNAAFTAPGRPPRPDDHARDKAGSRRDSGAGTGPVTEKSEWPTFVDTKFSAYRRHFDIGVFAPYELMRSVAPGMREAGGGAIINITSGASLMPGDGPYHEFDSGILPGYGGSKAALEHLTRCAAFDLQRWNISVNALSPSKAIKTPGVAYYAKEFEDYGSESEFAEAAVRLAVVDPQVITGRVVGHLDVLDGDFRPFVLP</sequence>
<name>A0A562E7J4_RHORH</name>
<evidence type="ECO:0000256" key="1">
    <source>
        <dbReference type="ARBA" id="ARBA00006484"/>
    </source>
</evidence>
<dbReference type="PANTHER" id="PTHR42760">
    <property type="entry name" value="SHORT-CHAIN DEHYDROGENASES/REDUCTASES FAMILY MEMBER"/>
    <property type="match status" value="1"/>
</dbReference>
<evidence type="ECO:0000313" key="5">
    <source>
        <dbReference type="Proteomes" id="UP000317573"/>
    </source>
</evidence>
<dbReference type="InterPro" id="IPR002347">
    <property type="entry name" value="SDR_fam"/>
</dbReference>
<dbReference type="GO" id="GO:0016616">
    <property type="term" value="F:oxidoreductase activity, acting on the CH-OH group of donors, NAD or NADP as acceptor"/>
    <property type="evidence" value="ECO:0007669"/>
    <property type="project" value="TreeGrafter"/>
</dbReference>
<feature type="compositionally biased region" description="Basic and acidic residues" evidence="3">
    <location>
        <begin position="109"/>
        <end position="125"/>
    </location>
</feature>
<dbReference type="CDD" id="cd05233">
    <property type="entry name" value="SDR_c"/>
    <property type="match status" value="1"/>
</dbReference>
<dbReference type="GO" id="GO:0030497">
    <property type="term" value="P:fatty acid elongation"/>
    <property type="evidence" value="ECO:0007669"/>
    <property type="project" value="TreeGrafter"/>
</dbReference>
<comment type="similarity">
    <text evidence="1 2">Belongs to the short-chain dehydrogenases/reductases (SDR) family.</text>
</comment>
<dbReference type="EMBL" id="VLJT01000013">
    <property type="protein sequence ID" value="TWH17985.1"/>
    <property type="molecule type" value="Genomic_DNA"/>
</dbReference>
<feature type="region of interest" description="Disordered" evidence="3">
    <location>
        <begin position="101"/>
        <end position="136"/>
    </location>
</feature>
<dbReference type="AlphaFoldDB" id="A0A562E7J4"/>
<dbReference type="PRINTS" id="PR00080">
    <property type="entry name" value="SDRFAMILY"/>
</dbReference>
<proteinExistence type="inferred from homology"/>
<dbReference type="InterPro" id="IPR036291">
    <property type="entry name" value="NAD(P)-bd_dom_sf"/>
</dbReference>
<dbReference type="RefSeq" id="WP_145691434.1">
    <property type="nucleotide sequence ID" value="NZ_VLJT01000013.1"/>
</dbReference>
<evidence type="ECO:0000313" key="4">
    <source>
        <dbReference type="EMBL" id="TWH17985.1"/>
    </source>
</evidence>
<accession>A0A562E7J4</accession>
<comment type="caution">
    <text evidence="4">The sequence shown here is derived from an EMBL/GenBank/DDBJ whole genome shotgun (WGS) entry which is preliminary data.</text>
</comment>
<gene>
    <name evidence="4" type="ORF">L618_001600000290</name>
</gene>
<protein>
    <submittedName>
        <fullName evidence="4">Short-chain dehydrogenases of various substrate specificities</fullName>
    </submittedName>
</protein>
<dbReference type="Proteomes" id="UP000317573">
    <property type="component" value="Unassembled WGS sequence"/>
</dbReference>
<organism evidence="4 5">
    <name type="scientific">Rhodococcus rhodochrous J45</name>
    <dbReference type="NCBI Taxonomy" id="935266"/>
    <lineage>
        <taxon>Bacteria</taxon>
        <taxon>Bacillati</taxon>
        <taxon>Actinomycetota</taxon>
        <taxon>Actinomycetes</taxon>
        <taxon>Mycobacteriales</taxon>
        <taxon>Nocardiaceae</taxon>
        <taxon>Rhodococcus</taxon>
    </lineage>
</organism>
<reference evidence="4 5" key="1">
    <citation type="submission" date="2019-07" db="EMBL/GenBank/DDBJ databases">
        <title>Genome sequencing of lignin-degrading bacterial isolates.</title>
        <authorList>
            <person name="Gladden J."/>
        </authorList>
    </citation>
    <scope>NUCLEOTIDE SEQUENCE [LARGE SCALE GENOMIC DNA]</scope>
    <source>
        <strain evidence="4 5">J45</strain>
    </source>
</reference>
<dbReference type="PANTHER" id="PTHR42760:SF40">
    <property type="entry name" value="3-OXOACYL-[ACYL-CARRIER-PROTEIN] REDUCTASE, CHLOROPLASTIC"/>
    <property type="match status" value="1"/>
</dbReference>
<dbReference type="SUPFAM" id="SSF51735">
    <property type="entry name" value="NAD(P)-binding Rossmann-fold domains"/>
    <property type="match status" value="1"/>
</dbReference>